<name>A0ABX8SAU4_9ACTN</name>
<organism evidence="1 2">
    <name type="scientific">Skermania pinensis</name>
    <dbReference type="NCBI Taxonomy" id="39122"/>
    <lineage>
        <taxon>Bacteria</taxon>
        <taxon>Bacillati</taxon>
        <taxon>Actinomycetota</taxon>
        <taxon>Actinomycetes</taxon>
        <taxon>Mycobacteriales</taxon>
        <taxon>Gordoniaceae</taxon>
        <taxon>Skermania</taxon>
    </lineage>
</organism>
<dbReference type="SUPFAM" id="SSF55729">
    <property type="entry name" value="Acyl-CoA N-acyltransferases (Nat)"/>
    <property type="match status" value="1"/>
</dbReference>
<protein>
    <recommendedName>
        <fullName evidence="3">N-acetyltransferase domain-containing protein</fullName>
    </recommendedName>
</protein>
<accession>A0ABX8SAU4</accession>
<reference evidence="1" key="1">
    <citation type="submission" date="2021-07" db="EMBL/GenBank/DDBJ databases">
        <title>Candidatus Kaistella beijingensis sp. nov. isolated from a municipal wastewater treatment plant is involved in sludge foaming.</title>
        <authorList>
            <person name="Song Y."/>
            <person name="Liu S.-J."/>
        </authorList>
    </citation>
    <scope>NUCLEOTIDE SEQUENCE</scope>
    <source>
        <strain evidence="1">DSM 43998</strain>
    </source>
</reference>
<dbReference type="Gene3D" id="3.40.630.30">
    <property type="match status" value="1"/>
</dbReference>
<keyword evidence="2" id="KW-1185">Reference proteome</keyword>
<dbReference type="InterPro" id="IPR016181">
    <property type="entry name" value="Acyl_CoA_acyltransferase"/>
</dbReference>
<evidence type="ECO:0000313" key="1">
    <source>
        <dbReference type="EMBL" id="QXQ12841.1"/>
    </source>
</evidence>
<gene>
    <name evidence="1" type="ORF">KV203_13010</name>
</gene>
<dbReference type="Proteomes" id="UP000887023">
    <property type="component" value="Chromosome"/>
</dbReference>
<proteinExistence type="predicted"/>
<dbReference type="RefSeq" id="WP_157079694.1">
    <property type="nucleotide sequence ID" value="NZ_CBCRUZ010000002.1"/>
</dbReference>
<sequence>MPDPSVATFQQLYEAAFGPLRVRAAARHVLYEHEFRAEMADPRIDKIVAWADDGEPVGLTTFTNQLESVPWISPEFFRSRYPEQAARNAIFYLGFVLVHPHAMHSGAFRDMVAEAYRRTIAARGVCGWDICGFNDGQFQLGRASEKIITAWGNTLVETVDHQTFYAAHLAEHGNPAHNGSASTE</sequence>
<evidence type="ECO:0000313" key="2">
    <source>
        <dbReference type="Proteomes" id="UP000887023"/>
    </source>
</evidence>
<evidence type="ECO:0008006" key="3">
    <source>
        <dbReference type="Google" id="ProtNLM"/>
    </source>
</evidence>
<dbReference type="EMBL" id="CP079105">
    <property type="protein sequence ID" value="QXQ12841.1"/>
    <property type="molecule type" value="Genomic_DNA"/>
</dbReference>